<accession>A0A9D6Z4R3</accession>
<dbReference type="PROSITE" id="PS00018">
    <property type="entry name" value="EF_HAND_1"/>
    <property type="match status" value="1"/>
</dbReference>
<evidence type="ECO:0000256" key="9">
    <source>
        <dbReference type="SAM" id="SignalP"/>
    </source>
</evidence>
<dbReference type="InterPro" id="IPR011577">
    <property type="entry name" value="Cyt_b561_bac/Ni-Hgenase"/>
</dbReference>
<dbReference type="InterPro" id="IPR002048">
    <property type="entry name" value="EF_hand_dom"/>
</dbReference>
<dbReference type="Gene3D" id="3.90.10.10">
    <property type="entry name" value="Cytochrome C3"/>
    <property type="match status" value="1"/>
</dbReference>
<dbReference type="GO" id="GO:0005509">
    <property type="term" value="F:calcium ion binding"/>
    <property type="evidence" value="ECO:0007669"/>
    <property type="project" value="InterPro"/>
</dbReference>
<feature type="transmembrane region" description="Helical" evidence="8">
    <location>
        <begin position="504"/>
        <end position="525"/>
    </location>
</feature>
<dbReference type="PRINTS" id="PR00161">
    <property type="entry name" value="NIHGNASECYTB"/>
</dbReference>
<evidence type="ECO:0000256" key="4">
    <source>
        <dbReference type="ARBA" id="ARBA00022692"/>
    </source>
</evidence>
<dbReference type="InterPro" id="IPR000516">
    <property type="entry name" value="Ni-dep_Hydgase_cyt-B"/>
</dbReference>
<dbReference type="InterPro" id="IPR051829">
    <property type="entry name" value="Multiheme_Cytochr_ET"/>
</dbReference>
<reference evidence="11" key="1">
    <citation type="submission" date="2020-07" db="EMBL/GenBank/DDBJ databases">
        <title>Huge and variable diversity of episymbiotic CPR bacteria and DPANN archaea in groundwater ecosystems.</title>
        <authorList>
            <person name="He C.Y."/>
            <person name="Keren R."/>
            <person name="Whittaker M."/>
            <person name="Farag I.F."/>
            <person name="Doudna J."/>
            <person name="Cate J.H.D."/>
            <person name="Banfield J.F."/>
        </authorList>
    </citation>
    <scope>NUCLEOTIDE SEQUENCE</scope>
    <source>
        <strain evidence="11">NC_groundwater_1664_Pr3_B-0.1um_52_9</strain>
    </source>
</reference>
<evidence type="ECO:0000256" key="7">
    <source>
        <dbReference type="ARBA" id="ARBA00023136"/>
    </source>
</evidence>
<feature type="transmembrane region" description="Helical" evidence="8">
    <location>
        <begin position="346"/>
        <end position="371"/>
    </location>
</feature>
<dbReference type="InterPro" id="IPR018247">
    <property type="entry name" value="EF_Hand_1_Ca_BS"/>
</dbReference>
<dbReference type="PROSITE" id="PS50222">
    <property type="entry name" value="EF_HAND_2"/>
    <property type="match status" value="1"/>
</dbReference>
<feature type="domain" description="EF-hand" evidence="10">
    <location>
        <begin position="215"/>
        <end position="242"/>
    </location>
</feature>
<dbReference type="Pfam" id="PF01292">
    <property type="entry name" value="Ni_hydr_CYTB"/>
    <property type="match status" value="1"/>
</dbReference>
<feature type="transmembrane region" description="Helical" evidence="8">
    <location>
        <begin position="392"/>
        <end position="411"/>
    </location>
</feature>
<sequence>MRTGSAAQWMSMLALLGLGAVLIGPSQAAVPTNDDCISCHGRQGLKSRTGKSRFIDANSFAGSVHGATGIGCTSCHTGISSFAPAARVPHRIGVEPKCGECHQEVFTQYAKSLHFQASKKICYECHNPHYSKSFRLMNGEERKAICLKCHDAAMTHRWLPHMNLHFTYLECTSCHALNAEMGMVLHLVDKTDGSTEKRLSYNQIEPFVEKGKIGLFETLDRDRSGAISSAELQVLMDRLQQHGIQGAALEPRIVVFKPTHIFSSRGERTRDCTLCHSATATFYSKILLWLPEMNGGYRAFPLEKDVLVSRGLQSYLEQVYLVGESRIRREDLREVLSVARRIGFKWIDLVGLFVVVFCLAAVCFHSWLMLLTRRLRRGPRSAVYLPDSPVPLKVWHWLHGLCVILLAVSGVQLRIPDVLPIFGNFLNAVNLHNLCGIIVIVDYTFWLFYHLWKKSFTSRFHISPKGFFGDIAEMLHYYGYLIFVGGAYPARGGHSSSLDPLERLFFLWIMGIVLPCQIFTGLLLYDVERTTVIVGALGGIRAVDAIHVLFAYLLISSAIIHVYLGTLKKYRRVAA</sequence>
<dbReference type="NCBIfam" id="TIGR01905">
    <property type="entry name" value="paired_CXXCH_1"/>
    <property type="match status" value="1"/>
</dbReference>
<dbReference type="Gene3D" id="1.20.950.20">
    <property type="entry name" value="Transmembrane di-heme cytochromes, Chain C"/>
    <property type="match status" value="1"/>
</dbReference>
<keyword evidence="6 8" id="KW-1133">Transmembrane helix</keyword>
<evidence type="ECO:0000259" key="10">
    <source>
        <dbReference type="PROSITE" id="PS50222"/>
    </source>
</evidence>
<comment type="similarity">
    <text evidence="2">Belongs to the HupC/HyaC/HydC family.</text>
</comment>
<gene>
    <name evidence="11" type="ORF">HY912_17460</name>
</gene>
<feature type="chain" id="PRO_5038650380" evidence="9">
    <location>
        <begin position="29"/>
        <end position="575"/>
    </location>
</feature>
<dbReference type="PANTHER" id="PTHR35038">
    <property type="entry name" value="DISSIMILATORY SULFITE REDUCTASE SIRA"/>
    <property type="match status" value="1"/>
</dbReference>
<keyword evidence="4 8" id="KW-0812">Transmembrane</keyword>
<name>A0A9D6Z4R3_9BACT</name>
<protein>
    <submittedName>
        <fullName evidence="11">Cytochrome b/b6 domain-containing protein</fullName>
    </submittedName>
</protein>
<comment type="subcellular location">
    <subcellularLocation>
        <location evidence="1">Cell membrane</location>
        <topology evidence="1">Multi-pass membrane protein</topology>
    </subcellularLocation>
</comment>
<feature type="signal peptide" evidence="9">
    <location>
        <begin position="1"/>
        <end position="28"/>
    </location>
</feature>
<comment type="caution">
    <text evidence="11">The sequence shown here is derived from an EMBL/GenBank/DDBJ whole genome shotgun (WGS) entry which is preliminary data.</text>
</comment>
<organism evidence="11 12">
    <name type="scientific">Desulfomonile tiedjei</name>
    <dbReference type="NCBI Taxonomy" id="2358"/>
    <lineage>
        <taxon>Bacteria</taxon>
        <taxon>Pseudomonadati</taxon>
        <taxon>Thermodesulfobacteriota</taxon>
        <taxon>Desulfomonilia</taxon>
        <taxon>Desulfomonilales</taxon>
        <taxon>Desulfomonilaceae</taxon>
        <taxon>Desulfomonile</taxon>
    </lineage>
</organism>
<dbReference type="SUPFAM" id="SSF81342">
    <property type="entry name" value="Transmembrane di-heme cytochromes"/>
    <property type="match status" value="1"/>
</dbReference>
<dbReference type="AlphaFoldDB" id="A0A9D6Z4R3"/>
<dbReference type="InterPro" id="IPR010177">
    <property type="entry name" value="Paired_CXXCH_1"/>
</dbReference>
<evidence type="ECO:0000256" key="1">
    <source>
        <dbReference type="ARBA" id="ARBA00004651"/>
    </source>
</evidence>
<dbReference type="GO" id="GO:0009055">
    <property type="term" value="F:electron transfer activity"/>
    <property type="evidence" value="ECO:0007669"/>
    <property type="project" value="InterPro"/>
</dbReference>
<evidence type="ECO:0000313" key="11">
    <source>
        <dbReference type="EMBL" id="MBI5251279.1"/>
    </source>
</evidence>
<dbReference type="Proteomes" id="UP000807825">
    <property type="component" value="Unassembled WGS sequence"/>
</dbReference>
<keyword evidence="5 9" id="KW-0732">Signal</keyword>
<dbReference type="Pfam" id="PF09699">
    <property type="entry name" value="Paired_CXXCH_1"/>
    <property type="match status" value="1"/>
</dbReference>
<proteinExistence type="inferred from homology"/>
<evidence type="ECO:0000256" key="2">
    <source>
        <dbReference type="ARBA" id="ARBA00008622"/>
    </source>
</evidence>
<keyword evidence="7 8" id="KW-0472">Membrane</keyword>
<evidence type="ECO:0000256" key="8">
    <source>
        <dbReference type="SAM" id="Phobius"/>
    </source>
</evidence>
<dbReference type="EMBL" id="JACRDE010000456">
    <property type="protein sequence ID" value="MBI5251279.1"/>
    <property type="molecule type" value="Genomic_DNA"/>
</dbReference>
<evidence type="ECO:0000313" key="12">
    <source>
        <dbReference type="Proteomes" id="UP000807825"/>
    </source>
</evidence>
<feature type="transmembrane region" description="Helical" evidence="8">
    <location>
        <begin position="545"/>
        <end position="564"/>
    </location>
</feature>
<dbReference type="SUPFAM" id="SSF48695">
    <property type="entry name" value="Multiheme cytochromes"/>
    <property type="match status" value="1"/>
</dbReference>
<dbReference type="GO" id="GO:0005506">
    <property type="term" value="F:iron ion binding"/>
    <property type="evidence" value="ECO:0007669"/>
    <property type="project" value="InterPro"/>
</dbReference>
<keyword evidence="3" id="KW-1003">Cell membrane</keyword>
<evidence type="ECO:0000256" key="5">
    <source>
        <dbReference type="ARBA" id="ARBA00022729"/>
    </source>
</evidence>
<dbReference type="GO" id="GO:0005886">
    <property type="term" value="C:plasma membrane"/>
    <property type="evidence" value="ECO:0007669"/>
    <property type="project" value="UniProtKB-SubCell"/>
</dbReference>
<evidence type="ECO:0000256" key="6">
    <source>
        <dbReference type="ARBA" id="ARBA00022989"/>
    </source>
</evidence>
<feature type="transmembrane region" description="Helical" evidence="8">
    <location>
        <begin position="431"/>
        <end position="452"/>
    </location>
</feature>
<dbReference type="GO" id="GO:0022904">
    <property type="term" value="P:respiratory electron transport chain"/>
    <property type="evidence" value="ECO:0007669"/>
    <property type="project" value="InterPro"/>
</dbReference>
<dbReference type="InterPro" id="IPR016174">
    <property type="entry name" value="Di-haem_cyt_TM"/>
</dbReference>
<evidence type="ECO:0000256" key="3">
    <source>
        <dbReference type="ARBA" id="ARBA00022475"/>
    </source>
</evidence>
<dbReference type="InterPro" id="IPR036280">
    <property type="entry name" value="Multihaem_cyt_sf"/>
</dbReference>